<dbReference type="WBParaSite" id="ALUE_0001854301-mRNA-1">
    <property type="protein sequence ID" value="ALUE_0001854301-mRNA-1"/>
    <property type="gene ID" value="ALUE_0001854301"/>
</dbReference>
<proteinExistence type="predicted"/>
<dbReference type="AlphaFoldDB" id="A0A9J2Q8H2"/>
<protein>
    <submittedName>
        <fullName evidence="2">Uncharacterized protein</fullName>
    </submittedName>
</protein>
<organism evidence="1 2">
    <name type="scientific">Ascaris lumbricoides</name>
    <name type="common">Giant roundworm</name>
    <dbReference type="NCBI Taxonomy" id="6252"/>
    <lineage>
        <taxon>Eukaryota</taxon>
        <taxon>Metazoa</taxon>
        <taxon>Ecdysozoa</taxon>
        <taxon>Nematoda</taxon>
        <taxon>Chromadorea</taxon>
        <taxon>Rhabditida</taxon>
        <taxon>Spirurina</taxon>
        <taxon>Ascaridomorpha</taxon>
        <taxon>Ascaridoidea</taxon>
        <taxon>Ascarididae</taxon>
        <taxon>Ascaris</taxon>
    </lineage>
</organism>
<name>A0A9J2Q8H2_ASCLU</name>
<evidence type="ECO:0000313" key="2">
    <source>
        <dbReference type="WBParaSite" id="ALUE_0001854301-mRNA-1"/>
    </source>
</evidence>
<reference evidence="2" key="1">
    <citation type="submission" date="2023-03" db="UniProtKB">
        <authorList>
            <consortium name="WormBaseParasite"/>
        </authorList>
    </citation>
    <scope>IDENTIFICATION</scope>
</reference>
<dbReference type="Proteomes" id="UP000036681">
    <property type="component" value="Unplaced"/>
</dbReference>
<evidence type="ECO:0000313" key="1">
    <source>
        <dbReference type="Proteomes" id="UP000036681"/>
    </source>
</evidence>
<accession>A0A9J2Q8H2</accession>
<keyword evidence="1" id="KW-1185">Reference proteome</keyword>
<sequence>MVRPSRIKPHHAWLDRAGPIQLKHVQWIEEIKVLNESVREADTKDRKSNFSCAHKRIEM</sequence>